<dbReference type="EC" id="1.1.1.3" evidence="5 16"/>
<dbReference type="EMBL" id="CP015519">
    <property type="protein sequence ID" value="APG26722.1"/>
    <property type="molecule type" value="Genomic_DNA"/>
</dbReference>
<dbReference type="PIRSF" id="PIRSF000098">
    <property type="entry name" value="Homoser_dehydrog"/>
    <property type="match status" value="1"/>
</dbReference>
<comment type="similarity">
    <text evidence="4 17">Belongs to the homoserine dehydrogenase family.</text>
</comment>
<dbReference type="CDD" id="cd04881">
    <property type="entry name" value="ACT_HSDH-Hom"/>
    <property type="match status" value="1"/>
</dbReference>
<dbReference type="InterPro" id="IPR019811">
    <property type="entry name" value="HDH_CS"/>
</dbReference>
<dbReference type="RefSeq" id="WP_072282682.1">
    <property type="nucleotide sequence ID" value="NZ_CP015519.1"/>
</dbReference>
<evidence type="ECO:0000256" key="7">
    <source>
        <dbReference type="ARBA" id="ARBA00022605"/>
    </source>
</evidence>
<dbReference type="Pfam" id="PF01842">
    <property type="entry name" value="ACT"/>
    <property type="match status" value="1"/>
</dbReference>
<dbReference type="InterPro" id="IPR001342">
    <property type="entry name" value="HDH_cat"/>
</dbReference>
<dbReference type="SUPFAM" id="SSF55347">
    <property type="entry name" value="Glyceraldehyde-3-phosphate dehydrogenase-like, C-terminal domain"/>
    <property type="match status" value="1"/>
</dbReference>
<dbReference type="PANTHER" id="PTHR43331">
    <property type="entry name" value="HOMOSERINE DEHYDROGENASE"/>
    <property type="match status" value="1"/>
</dbReference>
<dbReference type="STRING" id="1842532.A7E78_01900"/>
<keyword evidence="11 16" id="KW-0560">Oxidoreductase</keyword>
<gene>
    <name evidence="19" type="ORF">A7E78_01900</name>
</gene>
<evidence type="ECO:0000256" key="10">
    <source>
        <dbReference type="ARBA" id="ARBA00022857"/>
    </source>
</evidence>
<dbReference type="InterPro" id="IPR036291">
    <property type="entry name" value="NAD(P)-bd_dom_sf"/>
</dbReference>
<sequence>MKEVKVGLLGFGTIGAGVVRVFQQNSQVMTDRLGASIKLARIADLDITTDRGVQVEEGVLTTDANQVLTAPDIDVVIELIGGYEPARSFVLKAIENGKHVVTANKALLAKYGDEILAAAAEKGVEVMFEASVGGGIPVLSAIKENLCVNRFRSIFGILNGTCNYILTRMTDEGADFAAVLKDAQDVGYAEADPTFDIEGVDTAHKLAILIGLCYGTRVDCDDIHLEGISQISAVDIQFARQFGYKIKLLAISKEVDGEIEARVHPTMIPQNAPLADVDGVFNAVRLVGDFVGPVMLYGQGAGMDATASAVMGDVMSIARNQLTGAIGRTPAMAYCPTAIGKLPLKAMSDIVSRYYLRFSTVDKPGVVARIATILGNYQICISSMMQPEGHAVDTVPIVIMTDDAREADIRSALDEIDRLDVVHEPSHFIRIENTIE</sequence>
<keyword evidence="13 16" id="KW-0486">Methionine biosynthesis</keyword>
<feature type="binding site" evidence="15">
    <location>
        <position position="190"/>
    </location>
    <ligand>
        <name>L-homoserine</name>
        <dbReference type="ChEBI" id="CHEBI:57476"/>
    </ligand>
</feature>
<dbReference type="NCBIfam" id="NF004976">
    <property type="entry name" value="PRK06349.1"/>
    <property type="match status" value="1"/>
</dbReference>
<evidence type="ECO:0000256" key="3">
    <source>
        <dbReference type="ARBA" id="ARBA00005062"/>
    </source>
</evidence>
<evidence type="ECO:0000256" key="16">
    <source>
        <dbReference type="RuleBase" id="RU000579"/>
    </source>
</evidence>
<dbReference type="InterPro" id="IPR016204">
    <property type="entry name" value="HDH"/>
</dbReference>
<comment type="pathway">
    <text evidence="2 16">Amino-acid biosynthesis; L-threonine biosynthesis; L-threonine from L-aspartate: step 3/5.</text>
</comment>
<dbReference type="Gene3D" id="3.40.50.720">
    <property type="entry name" value="NAD(P)-binding Rossmann-like Domain"/>
    <property type="match status" value="1"/>
</dbReference>
<dbReference type="GO" id="GO:0004412">
    <property type="term" value="F:homoserine dehydrogenase activity"/>
    <property type="evidence" value="ECO:0007669"/>
    <property type="project" value="UniProtKB-EC"/>
</dbReference>
<dbReference type="Gene3D" id="3.30.360.10">
    <property type="entry name" value="Dihydrodipicolinate Reductase, domain 2"/>
    <property type="match status" value="1"/>
</dbReference>
<dbReference type="UniPathway" id="UPA00051">
    <property type="reaction ID" value="UER00465"/>
</dbReference>
<dbReference type="Proteomes" id="UP000182517">
    <property type="component" value="Chromosome"/>
</dbReference>
<feature type="active site" description="Proton donor" evidence="14">
    <location>
        <position position="205"/>
    </location>
</feature>
<evidence type="ECO:0000256" key="12">
    <source>
        <dbReference type="ARBA" id="ARBA00023027"/>
    </source>
</evidence>
<evidence type="ECO:0000256" key="17">
    <source>
        <dbReference type="RuleBase" id="RU004171"/>
    </source>
</evidence>
<dbReference type="InterPro" id="IPR045865">
    <property type="entry name" value="ACT-like_dom_sf"/>
</dbReference>
<evidence type="ECO:0000256" key="15">
    <source>
        <dbReference type="PIRSR" id="PIRSR000098-2"/>
    </source>
</evidence>
<dbReference type="GO" id="GO:0009088">
    <property type="term" value="P:threonine biosynthetic process"/>
    <property type="evidence" value="ECO:0007669"/>
    <property type="project" value="UniProtKB-UniPathway"/>
</dbReference>
<dbReference type="AlphaFoldDB" id="A0A1L3GLC3"/>
<dbReference type="SUPFAM" id="SSF55021">
    <property type="entry name" value="ACT-like"/>
    <property type="match status" value="1"/>
</dbReference>
<evidence type="ECO:0000256" key="8">
    <source>
        <dbReference type="ARBA" id="ARBA00022697"/>
    </source>
</evidence>
<dbReference type="InterPro" id="IPR005106">
    <property type="entry name" value="Asp/hSer_DH_NAD-bd"/>
</dbReference>
<dbReference type="PANTHER" id="PTHR43331:SF1">
    <property type="entry name" value="HOMOSERINE DEHYDROGENASE"/>
    <property type="match status" value="1"/>
</dbReference>
<dbReference type="UniPathway" id="UPA00050">
    <property type="reaction ID" value="UER00063"/>
</dbReference>
<evidence type="ECO:0000256" key="9">
    <source>
        <dbReference type="ARBA" id="ARBA00022723"/>
    </source>
</evidence>
<dbReference type="GO" id="GO:0009086">
    <property type="term" value="P:methionine biosynthetic process"/>
    <property type="evidence" value="ECO:0007669"/>
    <property type="project" value="UniProtKB-KW"/>
</dbReference>
<protein>
    <recommendedName>
        <fullName evidence="6 16">Homoserine dehydrogenase</fullName>
        <ecNumber evidence="5 16">1.1.1.3</ecNumber>
    </recommendedName>
</protein>
<evidence type="ECO:0000256" key="11">
    <source>
        <dbReference type="ARBA" id="ARBA00023002"/>
    </source>
</evidence>
<dbReference type="InterPro" id="IPR002912">
    <property type="entry name" value="ACT_dom"/>
</dbReference>
<keyword evidence="10 15" id="KW-0521">NADP</keyword>
<dbReference type="PROSITE" id="PS01042">
    <property type="entry name" value="HOMOSER_DHGENASE"/>
    <property type="match status" value="1"/>
</dbReference>
<keyword evidence="12" id="KW-0520">NAD</keyword>
<comment type="cofactor">
    <cofactor evidence="1">
        <name>a metal cation</name>
        <dbReference type="ChEBI" id="CHEBI:25213"/>
    </cofactor>
</comment>
<proteinExistence type="inferred from homology"/>
<keyword evidence="9" id="KW-0479">Metal-binding</keyword>
<comment type="pathway">
    <text evidence="3 16">Amino-acid biosynthesis; L-methionine biosynthesis via de novo pathway; L-homoserine from L-aspartate: step 3/3.</text>
</comment>
<evidence type="ECO:0000256" key="4">
    <source>
        <dbReference type="ARBA" id="ARBA00006753"/>
    </source>
</evidence>
<dbReference type="GO" id="GO:0050661">
    <property type="term" value="F:NADP binding"/>
    <property type="evidence" value="ECO:0007669"/>
    <property type="project" value="InterPro"/>
</dbReference>
<dbReference type="Pfam" id="PF00742">
    <property type="entry name" value="Homoserine_dh"/>
    <property type="match status" value="1"/>
</dbReference>
<evidence type="ECO:0000256" key="5">
    <source>
        <dbReference type="ARBA" id="ARBA00013213"/>
    </source>
</evidence>
<evidence type="ECO:0000256" key="2">
    <source>
        <dbReference type="ARBA" id="ARBA00005056"/>
    </source>
</evidence>
<keyword evidence="8 16" id="KW-0791">Threonine biosynthesis</keyword>
<dbReference type="SUPFAM" id="SSF51735">
    <property type="entry name" value="NAD(P)-binding Rossmann-fold domains"/>
    <property type="match status" value="1"/>
</dbReference>
<evidence type="ECO:0000256" key="13">
    <source>
        <dbReference type="ARBA" id="ARBA00023167"/>
    </source>
</evidence>
<dbReference type="Pfam" id="PF03447">
    <property type="entry name" value="NAD_binding_3"/>
    <property type="match status" value="1"/>
</dbReference>
<evidence type="ECO:0000256" key="6">
    <source>
        <dbReference type="ARBA" id="ARBA00013376"/>
    </source>
</evidence>
<evidence type="ECO:0000259" key="18">
    <source>
        <dbReference type="PROSITE" id="PS51671"/>
    </source>
</evidence>
<dbReference type="Gene3D" id="3.30.70.260">
    <property type="match status" value="1"/>
</dbReference>
<accession>A0A1L3GLC3</accession>
<dbReference type="PROSITE" id="PS51671">
    <property type="entry name" value="ACT"/>
    <property type="match status" value="1"/>
</dbReference>
<evidence type="ECO:0000313" key="20">
    <source>
        <dbReference type="Proteomes" id="UP000182517"/>
    </source>
</evidence>
<dbReference type="OrthoDB" id="9808167at2"/>
<organism evidence="19 20">
    <name type="scientific">Syntrophotalea acetylenivorans</name>
    <dbReference type="NCBI Taxonomy" id="1842532"/>
    <lineage>
        <taxon>Bacteria</taxon>
        <taxon>Pseudomonadati</taxon>
        <taxon>Thermodesulfobacteriota</taxon>
        <taxon>Desulfuromonadia</taxon>
        <taxon>Desulfuromonadales</taxon>
        <taxon>Syntrophotaleaceae</taxon>
        <taxon>Syntrophotalea</taxon>
    </lineage>
</organism>
<feature type="binding site" evidence="15">
    <location>
        <begin position="9"/>
        <end position="16"/>
    </location>
    <ligand>
        <name>NADP(+)</name>
        <dbReference type="ChEBI" id="CHEBI:58349"/>
    </ligand>
</feature>
<feature type="binding site" evidence="15">
    <location>
        <position position="105"/>
    </location>
    <ligand>
        <name>NADPH</name>
        <dbReference type="ChEBI" id="CHEBI:57783"/>
    </ligand>
</feature>
<dbReference type="GO" id="GO:0046872">
    <property type="term" value="F:metal ion binding"/>
    <property type="evidence" value="ECO:0007669"/>
    <property type="project" value="UniProtKB-KW"/>
</dbReference>
<dbReference type="FunFam" id="3.30.360.10:FF:000005">
    <property type="entry name" value="Homoserine dehydrogenase"/>
    <property type="match status" value="1"/>
</dbReference>
<dbReference type="KEGG" id="pef:A7E78_01900"/>
<evidence type="ECO:0000313" key="19">
    <source>
        <dbReference type="EMBL" id="APG26722.1"/>
    </source>
</evidence>
<evidence type="ECO:0000256" key="1">
    <source>
        <dbReference type="ARBA" id="ARBA00001920"/>
    </source>
</evidence>
<evidence type="ECO:0000256" key="14">
    <source>
        <dbReference type="PIRSR" id="PIRSR000098-1"/>
    </source>
</evidence>
<comment type="catalytic activity">
    <reaction evidence="16">
        <text>L-homoserine + NADP(+) = L-aspartate 4-semialdehyde + NADPH + H(+)</text>
        <dbReference type="Rhea" id="RHEA:15761"/>
        <dbReference type="ChEBI" id="CHEBI:15378"/>
        <dbReference type="ChEBI" id="CHEBI:57476"/>
        <dbReference type="ChEBI" id="CHEBI:57783"/>
        <dbReference type="ChEBI" id="CHEBI:58349"/>
        <dbReference type="ChEBI" id="CHEBI:537519"/>
        <dbReference type="EC" id="1.1.1.3"/>
    </reaction>
</comment>
<keyword evidence="7 16" id="KW-0028">Amino-acid biosynthesis</keyword>
<dbReference type="FunFam" id="3.40.50.720:FF:000062">
    <property type="entry name" value="Homoserine dehydrogenase"/>
    <property type="match status" value="1"/>
</dbReference>
<reference evidence="19 20" key="1">
    <citation type="journal article" date="2017" name="Genome Announc.">
        <title>Complete Genome Sequences of Two Acetylene-Fermenting Pelobacter acetylenicus Strains.</title>
        <authorList>
            <person name="Sutton J.M."/>
            <person name="Baesman S.M."/>
            <person name="Fierst J.L."/>
            <person name="Poret-Peterson A.T."/>
            <person name="Oremland R.S."/>
            <person name="Dunlap D.S."/>
            <person name="Akob D.M."/>
        </authorList>
    </citation>
    <scope>NUCLEOTIDE SEQUENCE [LARGE SCALE GENOMIC DNA]</scope>
    <source>
        <strain evidence="19 20">SFB93</strain>
    </source>
</reference>
<feature type="domain" description="ACT" evidence="18">
    <location>
        <begin position="355"/>
        <end position="430"/>
    </location>
</feature>
<name>A0A1L3GLC3_9BACT</name>
<keyword evidence="20" id="KW-1185">Reference proteome</keyword>